<gene>
    <name evidence="2" type="ORF">GDO81_012924</name>
</gene>
<feature type="region of interest" description="Disordered" evidence="1">
    <location>
        <begin position="1"/>
        <end position="21"/>
    </location>
</feature>
<organism evidence="2 3">
    <name type="scientific">Engystomops pustulosus</name>
    <name type="common">Tungara frog</name>
    <name type="synonym">Physalaemus pustulosus</name>
    <dbReference type="NCBI Taxonomy" id="76066"/>
    <lineage>
        <taxon>Eukaryota</taxon>
        <taxon>Metazoa</taxon>
        <taxon>Chordata</taxon>
        <taxon>Craniata</taxon>
        <taxon>Vertebrata</taxon>
        <taxon>Euteleostomi</taxon>
        <taxon>Amphibia</taxon>
        <taxon>Batrachia</taxon>
        <taxon>Anura</taxon>
        <taxon>Neobatrachia</taxon>
        <taxon>Hyloidea</taxon>
        <taxon>Leptodactylidae</taxon>
        <taxon>Leiuperinae</taxon>
        <taxon>Engystomops</taxon>
    </lineage>
</organism>
<keyword evidence="3" id="KW-1185">Reference proteome</keyword>
<name>A0AAV7B031_ENGPU</name>
<evidence type="ECO:0000313" key="2">
    <source>
        <dbReference type="EMBL" id="KAG8565622.1"/>
    </source>
</evidence>
<accession>A0AAV7B031</accession>
<protein>
    <submittedName>
        <fullName evidence="2">Uncharacterized protein</fullName>
    </submittedName>
</protein>
<sequence length="69" mass="7963">MRVLDQLPGQQKKGSPSGTEQVKELLDISDSSVGLFCNLHKRKSYLWLEDIQESSHHEKRLYVLSLPRL</sequence>
<dbReference type="Proteomes" id="UP000824782">
    <property type="component" value="Unassembled WGS sequence"/>
</dbReference>
<dbReference type="EMBL" id="WNYA01000006">
    <property type="protein sequence ID" value="KAG8565622.1"/>
    <property type="molecule type" value="Genomic_DNA"/>
</dbReference>
<evidence type="ECO:0000256" key="1">
    <source>
        <dbReference type="SAM" id="MobiDB-lite"/>
    </source>
</evidence>
<dbReference type="AlphaFoldDB" id="A0AAV7B031"/>
<reference evidence="2" key="1">
    <citation type="thesis" date="2020" institute="ProQuest LLC" country="789 East Eisenhower Parkway, Ann Arbor, MI, USA">
        <title>Comparative Genomics and Chromosome Evolution.</title>
        <authorList>
            <person name="Mudd A.B."/>
        </authorList>
    </citation>
    <scope>NUCLEOTIDE SEQUENCE</scope>
    <source>
        <strain evidence="2">237g6f4</strain>
        <tissue evidence="2">Blood</tissue>
    </source>
</reference>
<evidence type="ECO:0000313" key="3">
    <source>
        <dbReference type="Proteomes" id="UP000824782"/>
    </source>
</evidence>
<proteinExistence type="predicted"/>
<feature type="compositionally biased region" description="Polar residues" evidence="1">
    <location>
        <begin position="8"/>
        <end position="20"/>
    </location>
</feature>
<comment type="caution">
    <text evidence="2">The sequence shown here is derived from an EMBL/GenBank/DDBJ whole genome shotgun (WGS) entry which is preliminary data.</text>
</comment>